<dbReference type="Proteomes" id="UP001151516">
    <property type="component" value="Unassembled WGS sequence"/>
</dbReference>
<dbReference type="SUPFAM" id="SSF46785">
    <property type="entry name" value="Winged helix' DNA-binding domain"/>
    <property type="match status" value="1"/>
</dbReference>
<feature type="domain" description="TFIIF beta subunit N-terminal" evidence="12">
    <location>
        <begin position="53"/>
        <end position="163"/>
    </location>
</feature>
<evidence type="ECO:0000256" key="6">
    <source>
        <dbReference type="ARBA" id="ARBA00023163"/>
    </source>
</evidence>
<feature type="compositionally biased region" description="Acidic residues" evidence="10">
    <location>
        <begin position="316"/>
        <end position="333"/>
    </location>
</feature>
<dbReference type="PANTHER" id="PTHR10445">
    <property type="entry name" value="GENERAL TRANSCRIPTION FACTOR IIF SUBUNIT 2"/>
    <property type="match status" value="1"/>
</dbReference>
<reference evidence="13" key="1">
    <citation type="submission" date="2022-07" db="EMBL/GenBank/DDBJ databases">
        <title>Phylogenomic reconstructions and comparative analyses of Kickxellomycotina fungi.</title>
        <authorList>
            <person name="Reynolds N.K."/>
            <person name="Stajich J.E."/>
            <person name="Barry K."/>
            <person name="Grigoriev I.V."/>
            <person name="Crous P."/>
            <person name="Smith M.E."/>
        </authorList>
    </citation>
    <scope>NUCLEOTIDE SEQUENCE</scope>
    <source>
        <strain evidence="13">CBS 109367</strain>
    </source>
</reference>
<evidence type="ECO:0000313" key="13">
    <source>
        <dbReference type="EMBL" id="KAJ2688660.1"/>
    </source>
</evidence>
<dbReference type="CDD" id="cd07980">
    <property type="entry name" value="TFIIF_beta"/>
    <property type="match status" value="1"/>
</dbReference>
<evidence type="ECO:0000256" key="9">
    <source>
        <dbReference type="ARBA" id="ARBA00081863"/>
    </source>
</evidence>
<evidence type="ECO:0000256" key="3">
    <source>
        <dbReference type="ARBA" id="ARBA00021453"/>
    </source>
</evidence>
<dbReference type="GO" id="GO:0006367">
    <property type="term" value="P:transcription initiation at RNA polymerase II promoter"/>
    <property type="evidence" value="ECO:0007669"/>
    <property type="project" value="InterPro"/>
</dbReference>
<dbReference type="GO" id="GO:0003677">
    <property type="term" value="F:DNA binding"/>
    <property type="evidence" value="ECO:0007669"/>
    <property type="project" value="UniProtKB-KW"/>
</dbReference>
<sequence>MALSDNEESNRPEFYHDDDDEAARGRPGAASAEKPEAIDDDDIGDVDMNELGSKVWLVKVPMFLAEKWKRPRQDGVQVGKIRIYDRPDQSGNNIAILLNESEEYHDIPKRYRMQVTNEKVRNMFIFSEGRDPNEIVKPTSSQANKAVPIAMTGTVHHECTVTPEYTDEYKRIMRKRVLDQHQNARKIQTGNQSSFNRSMLKGQTGGFDTSKKKLGSDAKLARMDRKDLMELLFACFEKHMYWGFKGLVEETRQPTAYLKEVLADIAFLNKRGPYVSTYSLKPEFRKASGEAAAALAAAAAASVHGSSSADRHGDLGSDEDLDNFDEDDEFEDV</sequence>
<feature type="domain" description="TFIIF beta subunit HTH" evidence="11">
    <location>
        <begin position="221"/>
        <end position="285"/>
    </location>
</feature>
<dbReference type="SUPFAM" id="SSF50916">
    <property type="entry name" value="Rap30/74 interaction domains"/>
    <property type="match status" value="1"/>
</dbReference>
<evidence type="ECO:0000256" key="7">
    <source>
        <dbReference type="ARBA" id="ARBA00023242"/>
    </source>
</evidence>
<evidence type="ECO:0000256" key="1">
    <source>
        <dbReference type="ARBA" id="ARBA00004123"/>
    </source>
</evidence>
<dbReference type="FunFam" id="1.10.10.10:FF:000035">
    <property type="entry name" value="General transcription factor IIF subunit 2"/>
    <property type="match status" value="1"/>
</dbReference>
<keyword evidence="6" id="KW-0804">Transcription</keyword>
<dbReference type="InterPro" id="IPR040450">
    <property type="entry name" value="TFIIF_beta_HTH"/>
</dbReference>
<evidence type="ECO:0000256" key="2">
    <source>
        <dbReference type="ARBA" id="ARBA00009543"/>
    </source>
</evidence>
<keyword evidence="14" id="KW-1185">Reference proteome</keyword>
<accession>A0A9W8GLQ0</accession>
<dbReference type="Gene3D" id="1.10.10.10">
    <property type="entry name" value="Winged helix-like DNA-binding domain superfamily/Winged helix DNA-binding domain"/>
    <property type="match status" value="1"/>
</dbReference>
<feature type="region of interest" description="Disordered" evidence="10">
    <location>
        <begin position="1"/>
        <end position="45"/>
    </location>
</feature>
<dbReference type="OrthoDB" id="26094at2759"/>
<evidence type="ECO:0000313" key="14">
    <source>
        <dbReference type="Proteomes" id="UP001151516"/>
    </source>
</evidence>
<dbReference type="InterPro" id="IPR011039">
    <property type="entry name" value="TFIIF_interaction"/>
</dbReference>
<proteinExistence type="inferred from homology"/>
<dbReference type="Pfam" id="PF02270">
    <property type="entry name" value="TFIIF_beta"/>
    <property type="match status" value="1"/>
</dbReference>
<dbReference type="InterPro" id="IPR040504">
    <property type="entry name" value="TFIIF_beta_N"/>
</dbReference>
<evidence type="ECO:0000259" key="11">
    <source>
        <dbReference type="Pfam" id="PF02270"/>
    </source>
</evidence>
<dbReference type="GO" id="GO:0005674">
    <property type="term" value="C:transcription factor TFIIF complex"/>
    <property type="evidence" value="ECO:0007669"/>
    <property type="project" value="InterPro"/>
</dbReference>
<dbReference type="InterPro" id="IPR036390">
    <property type="entry name" value="WH_DNA-bd_sf"/>
</dbReference>
<dbReference type="InterPro" id="IPR036388">
    <property type="entry name" value="WH-like_DNA-bd_sf"/>
</dbReference>
<comment type="subcellular location">
    <subcellularLocation>
        <location evidence="1">Nucleus</location>
    </subcellularLocation>
</comment>
<evidence type="ECO:0000256" key="10">
    <source>
        <dbReference type="SAM" id="MobiDB-lite"/>
    </source>
</evidence>
<dbReference type="AlphaFoldDB" id="A0A9W8GLQ0"/>
<dbReference type="InterPro" id="IPR003196">
    <property type="entry name" value="TFIIF_beta"/>
</dbReference>
<keyword evidence="5" id="KW-0238">DNA-binding</keyword>
<evidence type="ECO:0000256" key="8">
    <source>
        <dbReference type="ARBA" id="ARBA00081473"/>
    </source>
</evidence>
<keyword evidence="4" id="KW-0805">Transcription regulation</keyword>
<keyword evidence="7" id="KW-0539">Nucleus</keyword>
<comment type="caution">
    <text evidence="13">The sequence shown here is derived from an EMBL/GenBank/DDBJ whole genome shotgun (WGS) entry which is preliminary data.</text>
</comment>
<evidence type="ECO:0000259" key="12">
    <source>
        <dbReference type="Pfam" id="PF17683"/>
    </source>
</evidence>
<organism evidence="13 14">
    <name type="scientific">Coemansia spiralis</name>
    <dbReference type="NCBI Taxonomy" id="417178"/>
    <lineage>
        <taxon>Eukaryota</taxon>
        <taxon>Fungi</taxon>
        <taxon>Fungi incertae sedis</taxon>
        <taxon>Zoopagomycota</taxon>
        <taxon>Kickxellomycotina</taxon>
        <taxon>Kickxellomycetes</taxon>
        <taxon>Kickxellales</taxon>
        <taxon>Kickxellaceae</taxon>
        <taxon>Coemansia</taxon>
    </lineage>
</organism>
<evidence type="ECO:0000256" key="5">
    <source>
        <dbReference type="ARBA" id="ARBA00023125"/>
    </source>
</evidence>
<feature type="region of interest" description="Disordered" evidence="10">
    <location>
        <begin position="304"/>
        <end position="333"/>
    </location>
</feature>
<dbReference type="Pfam" id="PF17683">
    <property type="entry name" value="TFIIF_beta_N"/>
    <property type="match status" value="1"/>
</dbReference>
<comment type="similarity">
    <text evidence="2">Belongs to the TFIIF beta subunit family.</text>
</comment>
<dbReference type="EMBL" id="JANBTX010000041">
    <property type="protein sequence ID" value="KAJ2688660.1"/>
    <property type="molecule type" value="Genomic_DNA"/>
</dbReference>
<evidence type="ECO:0000256" key="4">
    <source>
        <dbReference type="ARBA" id="ARBA00023015"/>
    </source>
</evidence>
<dbReference type="PANTHER" id="PTHR10445:SF0">
    <property type="entry name" value="GENERAL TRANSCRIPTION FACTOR IIF SUBUNIT 2"/>
    <property type="match status" value="1"/>
</dbReference>
<protein>
    <recommendedName>
        <fullName evidence="3">Transcription initiation factor IIF subunit beta</fullName>
    </recommendedName>
    <alternativeName>
        <fullName evidence="9">TFIIF medium subunit</fullName>
    </alternativeName>
    <alternativeName>
        <fullName evidence="8">TFIIF-beta</fullName>
    </alternativeName>
</protein>
<name>A0A9W8GLQ0_9FUNG</name>
<gene>
    <name evidence="13" type="ORF">IWW39_002057</name>
</gene>